<evidence type="ECO:0000313" key="3">
    <source>
        <dbReference type="EMBL" id="MPA49346.1"/>
    </source>
</evidence>
<feature type="transmembrane region" description="Helical" evidence="1">
    <location>
        <begin position="74"/>
        <end position="91"/>
    </location>
</feature>
<proteinExistence type="predicted"/>
<evidence type="ECO:0000313" key="2">
    <source>
        <dbReference type="EMBL" id="MPA49345.1"/>
    </source>
</evidence>
<dbReference type="EMBL" id="GHES01018787">
    <property type="protein sequence ID" value="MPA49346.1"/>
    <property type="molecule type" value="Transcribed_RNA"/>
</dbReference>
<sequence length="109" mass="12760">MSVAVKARMNLMEKDQAEEGITISQRQINRWQTNEREYSDNSLRKCLVQAFSDHLRFNHVITSLLSLFCQSLDFFLLLLNIISILSMVNILNKKAEQHYDHPFQCCVLL</sequence>
<keyword evidence="1" id="KW-0472">Membrane</keyword>
<dbReference type="GO" id="GO:0004714">
    <property type="term" value="F:transmembrane receptor protein tyrosine kinase activity"/>
    <property type="evidence" value="ECO:0007669"/>
    <property type="project" value="UniProtKB-EC"/>
</dbReference>
<reference evidence="3" key="1">
    <citation type="submission" date="2019-08" db="EMBL/GenBank/DDBJ databases">
        <title>Reference gene set and small RNA set construction with multiple tissues from Davidia involucrata Baill.</title>
        <authorList>
            <person name="Yang H."/>
            <person name="Zhou C."/>
            <person name="Li G."/>
            <person name="Wang J."/>
            <person name="Gao P."/>
            <person name="Wang M."/>
            <person name="Wang R."/>
            <person name="Zhao Y."/>
        </authorList>
    </citation>
    <scope>NUCLEOTIDE SEQUENCE</scope>
    <source>
        <tissue evidence="3">Mixed with DoveR01_LX</tissue>
    </source>
</reference>
<dbReference type="AlphaFoldDB" id="A0A5B7A0V8"/>
<gene>
    <name evidence="2" type="ORF">Din_018786</name>
    <name evidence="3" type="ORF">Din_018787</name>
</gene>
<keyword evidence="3" id="KW-0808">Transferase</keyword>
<dbReference type="EC" id="2.7.11.1" evidence="2 3"/>
<keyword evidence="1" id="KW-0812">Transmembrane</keyword>
<protein>
    <submittedName>
        <fullName evidence="3">Putative squamosa promoter binding protein-like 3a</fullName>
    </submittedName>
    <submittedName>
        <fullName evidence="2">Putative squamosa promoter-binding protein 1-like</fullName>
        <ecNumber evidence="2 3">2.7.10.1</ecNumber>
        <ecNumber evidence="2 3">2.7.11.1</ecNumber>
    </submittedName>
</protein>
<evidence type="ECO:0000256" key="1">
    <source>
        <dbReference type="SAM" id="Phobius"/>
    </source>
</evidence>
<accession>A0A5B7A0V8</accession>
<dbReference type="EC" id="2.7.10.1" evidence="2 3"/>
<organism evidence="3">
    <name type="scientific">Davidia involucrata</name>
    <name type="common">Dove tree</name>
    <dbReference type="NCBI Taxonomy" id="16924"/>
    <lineage>
        <taxon>Eukaryota</taxon>
        <taxon>Viridiplantae</taxon>
        <taxon>Streptophyta</taxon>
        <taxon>Embryophyta</taxon>
        <taxon>Tracheophyta</taxon>
        <taxon>Spermatophyta</taxon>
        <taxon>Magnoliopsida</taxon>
        <taxon>eudicotyledons</taxon>
        <taxon>Gunneridae</taxon>
        <taxon>Pentapetalae</taxon>
        <taxon>asterids</taxon>
        <taxon>Cornales</taxon>
        <taxon>Nyssaceae</taxon>
        <taxon>Davidia</taxon>
    </lineage>
</organism>
<dbReference type="EMBL" id="GHES01018786">
    <property type="protein sequence ID" value="MPA49345.1"/>
    <property type="molecule type" value="Transcribed_RNA"/>
</dbReference>
<dbReference type="GO" id="GO:0004674">
    <property type="term" value="F:protein serine/threonine kinase activity"/>
    <property type="evidence" value="ECO:0007669"/>
    <property type="project" value="UniProtKB-EC"/>
</dbReference>
<name>A0A5B7A0V8_DAVIN</name>
<keyword evidence="1" id="KW-1133">Transmembrane helix</keyword>